<dbReference type="Gene3D" id="2.40.160.120">
    <property type="match status" value="1"/>
</dbReference>
<evidence type="ECO:0000256" key="5">
    <source>
        <dbReference type="ARBA" id="ARBA00023055"/>
    </source>
</evidence>
<feature type="region of interest" description="Disordered" evidence="7">
    <location>
        <begin position="48"/>
        <end position="76"/>
    </location>
</feature>
<proteinExistence type="inferred from homology"/>
<evidence type="ECO:0000256" key="6">
    <source>
        <dbReference type="ARBA" id="ARBA00023121"/>
    </source>
</evidence>
<dbReference type="GO" id="GO:0016020">
    <property type="term" value="C:membrane"/>
    <property type="evidence" value="ECO:0007669"/>
    <property type="project" value="TreeGrafter"/>
</dbReference>
<dbReference type="GO" id="GO:0006869">
    <property type="term" value="P:lipid transport"/>
    <property type="evidence" value="ECO:0007669"/>
    <property type="project" value="UniProtKB-KW"/>
</dbReference>
<dbReference type="Gene3D" id="2.30.29.30">
    <property type="entry name" value="Pleckstrin-homology domain (PH domain)/Phosphotyrosine-binding domain (PTB)"/>
    <property type="match status" value="1"/>
</dbReference>
<accession>A0A2N9I1L8</accession>
<dbReference type="FunFam" id="3.30.70.3490:FF:000013">
    <property type="entry name" value="Oxysterol-binding protein-related protein 2A"/>
    <property type="match status" value="1"/>
</dbReference>
<keyword evidence="4" id="KW-0175">Coiled coil</keyword>
<keyword evidence="3" id="KW-0813">Transport</keyword>
<name>A0A2N9I1L8_FAGSY</name>
<dbReference type="PANTHER" id="PTHR10972:SF67">
    <property type="entry name" value="OXYSTEROL-BINDING PROTEIN-RELATED PROTEIN 1D"/>
    <property type="match status" value="1"/>
</dbReference>
<reference evidence="9" key="1">
    <citation type="submission" date="2018-02" db="EMBL/GenBank/DDBJ databases">
        <authorList>
            <person name="Cohen D.B."/>
            <person name="Kent A.D."/>
        </authorList>
    </citation>
    <scope>NUCLEOTIDE SEQUENCE</scope>
</reference>
<dbReference type="CDD" id="cd13294">
    <property type="entry name" value="PH_ORP_plant"/>
    <property type="match status" value="1"/>
</dbReference>
<dbReference type="GO" id="GO:0005829">
    <property type="term" value="C:cytosol"/>
    <property type="evidence" value="ECO:0007669"/>
    <property type="project" value="TreeGrafter"/>
</dbReference>
<dbReference type="Gene3D" id="3.30.70.3490">
    <property type="match status" value="1"/>
</dbReference>
<organism evidence="9">
    <name type="scientific">Fagus sylvatica</name>
    <name type="common">Beechnut</name>
    <dbReference type="NCBI Taxonomy" id="28930"/>
    <lineage>
        <taxon>Eukaryota</taxon>
        <taxon>Viridiplantae</taxon>
        <taxon>Streptophyta</taxon>
        <taxon>Embryophyta</taxon>
        <taxon>Tracheophyta</taxon>
        <taxon>Spermatophyta</taxon>
        <taxon>Magnoliopsida</taxon>
        <taxon>eudicotyledons</taxon>
        <taxon>Gunneridae</taxon>
        <taxon>Pentapetalae</taxon>
        <taxon>rosids</taxon>
        <taxon>fabids</taxon>
        <taxon>Fagales</taxon>
        <taxon>Fagaceae</taxon>
        <taxon>Fagus</taxon>
    </lineage>
</organism>
<feature type="compositionally biased region" description="Acidic residues" evidence="7">
    <location>
        <begin position="380"/>
        <end position="392"/>
    </location>
</feature>
<dbReference type="InterPro" id="IPR037239">
    <property type="entry name" value="OSBP_sf"/>
</dbReference>
<dbReference type="InterPro" id="IPR000648">
    <property type="entry name" value="Oxysterol-bd"/>
</dbReference>
<evidence type="ECO:0000256" key="7">
    <source>
        <dbReference type="SAM" id="MobiDB-lite"/>
    </source>
</evidence>
<dbReference type="InterPro" id="IPR011993">
    <property type="entry name" value="PH-like_dom_sf"/>
</dbReference>
<dbReference type="GO" id="GO:0032934">
    <property type="term" value="F:sterol binding"/>
    <property type="evidence" value="ECO:0007669"/>
    <property type="project" value="TreeGrafter"/>
</dbReference>
<feature type="domain" description="PH" evidence="8">
    <location>
        <begin position="84"/>
        <end position="216"/>
    </location>
</feature>
<feature type="compositionally biased region" description="Basic and acidic residues" evidence="7">
    <location>
        <begin position="66"/>
        <end position="76"/>
    </location>
</feature>
<dbReference type="Pfam" id="PF01237">
    <property type="entry name" value="Oxysterol_BP"/>
    <property type="match status" value="1"/>
</dbReference>
<dbReference type="PROSITE" id="PS50003">
    <property type="entry name" value="PH_DOMAIN"/>
    <property type="match status" value="1"/>
</dbReference>
<dbReference type="SUPFAM" id="SSF144000">
    <property type="entry name" value="Oxysterol-binding protein-like"/>
    <property type="match status" value="1"/>
</dbReference>
<evidence type="ECO:0000313" key="9">
    <source>
        <dbReference type="EMBL" id="SPD19946.1"/>
    </source>
</evidence>
<keyword evidence="6" id="KW-0446">Lipid-binding</keyword>
<dbReference type="AlphaFoldDB" id="A0A2N9I1L8"/>
<gene>
    <name evidence="9" type="ORF">FSB_LOCUS47828</name>
</gene>
<evidence type="ECO:0000256" key="3">
    <source>
        <dbReference type="ARBA" id="ARBA00022448"/>
    </source>
</evidence>
<dbReference type="Pfam" id="PF15413">
    <property type="entry name" value="PH_11"/>
    <property type="match status" value="1"/>
</dbReference>
<dbReference type="EMBL" id="OIVN01004913">
    <property type="protein sequence ID" value="SPD19946.1"/>
    <property type="molecule type" value="Genomic_DNA"/>
</dbReference>
<dbReference type="PANTHER" id="PTHR10972">
    <property type="entry name" value="OXYSTEROL-BINDING PROTEIN-RELATED"/>
    <property type="match status" value="1"/>
</dbReference>
<dbReference type="SMART" id="SM00233">
    <property type="entry name" value="PH"/>
    <property type="match status" value="1"/>
</dbReference>
<feature type="compositionally biased region" description="Polar residues" evidence="7">
    <location>
        <begin position="48"/>
        <end position="60"/>
    </location>
</feature>
<evidence type="ECO:0000256" key="4">
    <source>
        <dbReference type="ARBA" id="ARBA00023054"/>
    </source>
</evidence>
<dbReference type="InterPro" id="IPR001849">
    <property type="entry name" value="PH_domain"/>
</dbReference>
<evidence type="ECO:0000256" key="1">
    <source>
        <dbReference type="ARBA" id="ARBA00003361"/>
    </source>
</evidence>
<evidence type="ECO:0000256" key="2">
    <source>
        <dbReference type="ARBA" id="ARBA00008842"/>
    </source>
</evidence>
<comment type="similarity">
    <text evidence="2">Belongs to the OSBP family.</text>
</comment>
<comment type="function">
    <text evidence="1">May be involved in the transport of sterols.</text>
</comment>
<evidence type="ECO:0000259" key="8">
    <source>
        <dbReference type="PROSITE" id="PS50003"/>
    </source>
</evidence>
<protein>
    <recommendedName>
        <fullName evidence="8">PH domain-containing protein</fullName>
    </recommendedName>
</protein>
<dbReference type="SUPFAM" id="SSF50729">
    <property type="entry name" value="PH domain-like"/>
    <property type="match status" value="1"/>
</dbReference>
<keyword evidence="5" id="KW-0445">Lipid transport</keyword>
<feature type="region of interest" description="Disordered" evidence="7">
    <location>
        <begin position="371"/>
        <end position="392"/>
    </location>
</feature>
<dbReference type="FunFam" id="2.40.160.120:FF:000006">
    <property type="entry name" value="oxysterol-binding protein-related protein 1D isoform X1"/>
    <property type="match status" value="1"/>
</dbReference>
<sequence>MNPLCCIAPVSIDRDRANPVVAKSPGQYQLGLDASVKSVNYSKPSLSAQVSSAGTESNRISAAANHDGEDSVTEARDSKVYSGNGSVAGILYKWVNYGKGWKSRWFVLEDGVLSYYKIHGPDKILMSPARDKGVRVIGEDSLRYMRKANWSSNRLGVSAKQCKPFGEVHLKVSSIRASKSDDKRLSIFTGTKTLHLRCVSREDRSAWIEALLAAKDLFPRVLSSNDLTPTEDVVVSTEKLRLRLLEEGIGEAVIKDCESIMLLEVSELQNKLNALQYKHVMLLETLRQLEDYTVCNERRGRDGAPNPCSAPDSTVSLPSLRNNFLSSKFVLQTEKIELETTVVDETKERESYCGQGNRRFSDFYSVMSEGSATDSCADNESQDGADVETDEDDGTYFDTNDFLSSDALRSASYRSRETLGNACIYDKDSFFSDRLHGIEKQIRLVDYPYIKRRDNLPDPKEKEKPVGLWSIIKDNIGKDLSGVCLPVYFNEPLSSLQKCFEDLEYSYLVDRALEWGKQGNDLMRILNMAAFAVSGYASTEGRQCKPFNPLLGETYEADYPDKGVHFFSEKVSHHPMIVACHCEGRGWKFWADSNLKGKFWGRSIQLDPVGVLTLQFEDGETFQWSKVTTSIYNIILGKIYCDHYGTMRIRGSGNYSCKLKFKEQSIIDRNPHQVHGFVQDNRTGEKVAMLVGKWDEAMYYVLGDPTTKPKGYDPMTEAVLLWEREKYVTKTRYNLSSFAISLNELTPGLSEKLPPTDSRLRPDQRHLENGEYELANAEKLRLEQLQRQARKLQERGWQPRWFQKDEEGCYRYMGGYWEAREKKNWDGIPDIFGQSSDLPSCSGEE</sequence>